<gene>
    <name evidence="1" type="ORF">TCNE_LOCUS4302</name>
</gene>
<sequence>MVVGAEMGEAADIRVPNVPLAHLDDDVDSSKSHHSLVYSIFVVVVEYTA</sequence>
<accession>A0A183U732</accession>
<name>A0A183U732_TOXCA</name>
<reference evidence="1 2" key="2">
    <citation type="submission" date="2018-11" db="EMBL/GenBank/DDBJ databases">
        <authorList>
            <consortium name="Pathogen Informatics"/>
        </authorList>
    </citation>
    <scope>NUCLEOTIDE SEQUENCE [LARGE SCALE GENOMIC DNA]</scope>
</reference>
<evidence type="ECO:0000313" key="1">
    <source>
        <dbReference type="EMBL" id="VDM30019.1"/>
    </source>
</evidence>
<reference evidence="3" key="1">
    <citation type="submission" date="2016-06" db="UniProtKB">
        <authorList>
            <consortium name="WormBaseParasite"/>
        </authorList>
    </citation>
    <scope>IDENTIFICATION</scope>
</reference>
<evidence type="ECO:0000313" key="3">
    <source>
        <dbReference type="WBParaSite" id="TCNE_0000430201-mRNA-1"/>
    </source>
</evidence>
<keyword evidence="2" id="KW-1185">Reference proteome</keyword>
<proteinExistence type="predicted"/>
<evidence type="ECO:0000313" key="2">
    <source>
        <dbReference type="Proteomes" id="UP000050794"/>
    </source>
</evidence>
<organism evidence="2 3">
    <name type="scientific">Toxocara canis</name>
    <name type="common">Canine roundworm</name>
    <dbReference type="NCBI Taxonomy" id="6265"/>
    <lineage>
        <taxon>Eukaryota</taxon>
        <taxon>Metazoa</taxon>
        <taxon>Ecdysozoa</taxon>
        <taxon>Nematoda</taxon>
        <taxon>Chromadorea</taxon>
        <taxon>Rhabditida</taxon>
        <taxon>Spirurina</taxon>
        <taxon>Ascaridomorpha</taxon>
        <taxon>Ascaridoidea</taxon>
        <taxon>Toxocaridae</taxon>
        <taxon>Toxocara</taxon>
    </lineage>
</organism>
<dbReference type="WBParaSite" id="TCNE_0000430201-mRNA-1">
    <property type="protein sequence ID" value="TCNE_0000430201-mRNA-1"/>
    <property type="gene ID" value="TCNE_0000430201"/>
</dbReference>
<protein>
    <submittedName>
        <fullName evidence="1 3">Uncharacterized protein</fullName>
    </submittedName>
</protein>
<dbReference type="AlphaFoldDB" id="A0A183U732"/>
<dbReference type="Proteomes" id="UP000050794">
    <property type="component" value="Unassembled WGS sequence"/>
</dbReference>
<dbReference type="EMBL" id="UYWY01006989">
    <property type="protein sequence ID" value="VDM30019.1"/>
    <property type="molecule type" value="Genomic_DNA"/>
</dbReference>